<accession>A0ABW7LYN0</accession>
<protein>
    <submittedName>
        <fullName evidence="2">Uncharacterized protein</fullName>
    </submittedName>
</protein>
<reference evidence="2 3" key="1">
    <citation type="submission" date="2024-10" db="EMBL/GenBank/DDBJ databases">
        <title>Aeromonas and Pseudomonas from the Cagarras Archipelago, Rio de Janeiro, Brazil.</title>
        <authorList>
            <person name="Canellas A.L.B."/>
            <person name="Laport M.S."/>
        </authorList>
    </citation>
    <scope>NUCLEOTIDE SEQUENCE [LARGE SCALE GENOMIC DNA]</scope>
    <source>
        <strain evidence="2 3">CPF-4</strain>
    </source>
</reference>
<name>A0ABW7LYN0_9PSED</name>
<evidence type="ECO:0000313" key="2">
    <source>
        <dbReference type="EMBL" id="MFH6565808.1"/>
    </source>
</evidence>
<keyword evidence="1" id="KW-0812">Transmembrane</keyword>
<sequence length="204" mass="23141">MSNWLENNQTKSVITYTLMIVGVTWAVSTYVLQDYRINLLKSESDSQRAIAEQYKSKSELLQREIDAVRTENTEYRTWLSQAKDAVPIMVPRLIELKAKIAELESRPSTATEKPDSEPLPEARVTRGRAYIDQTTGLVFTVLSVDVDQRASVAVKLPSKNAAEEIKVFPGWQWKFESKGSEYILTVIEINFIGDSVKIIIERAV</sequence>
<keyword evidence="3" id="KW-1185">Reference proteome</keyword>
<keyword evidence="1" id="KW-0472">Membrane</keyword>
<keyword evidence="1" id="KW-1133">Transmembrane helix</keyword>
<dbReference type="Proteomes" id="UP001609821">
    <property type="component" value="Unassembled WGS sequence"/>
</dbReference>
<dbReference type="EMBL" id="JBINXB010000006">
    <property type="protein sequence ID" value="MFH6565808.1"/>
    <property type="molecule type" value="Genomic_DNA"/>
</dbReference>
<proteinExistence type="predicted"/>
<dbReference type="RefSeq" id="WP_395246883.1">
    <property type="nucleotide sequence ID" value="NZ_JBINXA010000004.1"/>
</dbReference>
<comment type="caution">
    <text evidence="2">The sequence shown here is derived from an EMBL/GenBank/DDBJ whole genome shotgun (WGS) entry which is preliminary data.</text>
</comment>
<gene>
    <name evidence="2" type="ORF">ACHMWK_07485</name>
</gene>
<feature type="transmembrane region" description="Helical" evidence="1">
    <location>
        <begin position="13"/>
        <end position="32"/>
    </location>
</feature>
<evidence type="ECO:0000256" key="1">
    <source>
        <dbReference type="SAM" id="Phobius"/>
    </source>
</evidence>
<evidence type="ECO:0000313" key="3">
    <source>
        <dbReference type="Proteomes" id="UP001609821"/>
    </source>
</evidence>
<organism evidence="2 3">
    <name type="scientific">Pseudomonas kulmbachensis</name>
    <dbReference type="NCBI Taxonomy" id="3043408"/>
    <lineage>
        <taxon>Bacteria</taxon>
        <taxon>Pseudomonadati</taxon>
        <taxon>Pseudomonadota</taxon>
        <taxon>Gammaproteobacteria</taxon>
        <taxon>Pseudomonadales</taxon>
        <taxon>Pseudomonadaceae</taxon>
        <taxon>Pseudomonas</taxon>
    </lineage>
</organism>